<comment type="similarity">
    <text evidence="2">Belongs to the Nudix hydrolase family.</text>
</comment>
<dbReference type="GO" id="GO:0016817">
    <property type="term" value="F:hydrolase activity, acting on acid anhydrides"/>
    <property type="evidence" value="ECO:0007669"/>
    <property type="project" value="InterPro"/>
</dbReference>
<evidence type="ECO:0000313" key="8">
    <source>
        <dbReference type="EMBL" id="ADC52860.1"/>
    </source>
</evidence>
<dbReference type="AlphaFoldDB" id="D3Y196"/>
<dbReference type="PANTHER" id="PTHR10885:SF0">
    <property type="entry name" value="ISOPENTENYL-DIPHOSPHATE DELTA-ISOMERASE"/>
    <property type="match status" value="1"/>
</dbReference>
<dbReference type="SUPFAM" id="SSF55811">
    <property type="entry name" value="Nudix"/>
    <property type="match status" value="1"/>
</dbReference>
<evidence type="ECO:0000256" key="3">
    <source>
        <dbReference type="ARBA" id="ARBA00022723"/>
    </source>
</evidence>
<dbReference type="EMBL" id="GU384160">
    <property type="protein sequence ID" value="ADC52860.1"/>
    <property type="molecule type" value="Genomic_DNA"/>
</dbReference>
<evidence type="ECO:0000256" key="5">
    <source>
        <dbReference type="ARBA" id="ARBA00022842"/>
    </source>
</evidence>
<dbReference type="PROSITE" id="PS00893">
    <property type="entry name" value="NUDIX_BOX"/>
    <property type="match status" value="1"/>
</dbReference>
<reference evidence="8" key="1">
    <citation type="journal article" date="2010" name="Environ. Microbiol.">
        <title>Coevolution of antibiotic production and counter-resistance in soil bacteria.</title>
        <authorList>
            <person name="Laskaris P."/>
            <person name="Tolba S."/>
            <person name="Calvo-Bado L."/>
            <person name="Wellington L."/>
        </authorList>
    </citation>
    <scope>NUCLEOTIDE SEQUENCE</scope>
    <source>
        <strain evidence="8">CR50</strain>
    </source>
</reference>
<evidence type="ECO:0000256" key="6">
    <source>
        <dbReference type="PIRSR" id="PIRSR017340-1"/>
    </source>
</evidence>
<dbReference type="InterPro" id="IPR024195">
    <property type="entry name" value="NUDIX_hydrolase_YfcD_pred"/>
</dbReference>
<evidence type="ECO:0000256" key="4">
    <source>
        <dbReference type="ARBA" id="ARBA00022801"/>
    </source>
</evidence>
<feature type="domain" description="Nudix hydrolase" evidence="7">
    <location>
        <begin position="43"/>
        <end position="175"/>
    </location>
</feature>
<dbReference type="InterPro" id="IPR000086">
    <property type="entry name" value="NUDIX_hydrolase_dom"/>
</dbReference>
<evidence type="ECO:0000256" key="1">
    <source>
        <dbReference type="ARBA" id="ARBA00001946"/>
    </source>
</evidence>
<feature type="binding site" evidence="6">
    <location>
        <position position="100"/>
    </location>
    <ligand>
        <name>Mg(2+)</name>
        <dbReference type="ChEBI" id="CHEBI:18420"/>
    </ligand>
</feature>
<dbReference type="Gene3D" id="3.90.79.10">
    <property type="entry name" value="Nucleoside Triphosphate Pyrophosphohydrolase"/>
    <property type="match status" value="1"/>
</dbReference>
<organism evidence="8">
    <name type="scientific">Streptomyces platensis</name>
    <dbReference type="NCBI Taxonomy" id="58346"/>
    <lineage>
        <taxon>Bacteria</taxon>
        <taxon>Bacillati</taxon>
        <taxon>Actinomycetota</taxon>
        <taxon>Actinomycetes</taxon>
        <taxon>Kitasatosporales</taxon>
        <taxon>Streptomycetaceae</taxon>
        <taxon>Streptomyces</taxon>
    </lineage>
</organism>
<sequence>MPKGSQRDRELNMEEIVALYAQDEVPGRVVGTARRSRVRAENLPHAAVKILVRDADGRIYVHRRTKTKDLYPGLHDVWVGGVIAAGEEPLSAAERELAEELGLRGCALRPTMRHWYTDAYTNYLTYAYETLYTPGRHGPIVHQPTEVADGWWLPWRELTAQLSDPRWQFVPDGREHLIRYAAQHPESGGHHP</sequence>
<keyword evidence="5 6" id="KW-0460">Magnesium</keyword>
<evidence type="ECO:0000259" key="7">
    <source>
        <dbReference type="PROSITE" id="PS51462"/>
    </source>
</evidence>
<accession>D3Y196</accession>
<keyword evidence="3 6" id="KW-0479">Metal-binding</keyword>
<dbReference type="GO" id="GO:0046872">
    <property type="term" value="F:metal ion binding"/>
    <property type="evidence" value="ECO:0007669"/>
    <property type="project" value="UniProtKB-KW"/>
</dbReference>
<dbReference type="PIRSF" id="PIRSF017340">
    <property type="entry name" value="Nudix_hydro"/>
    <property type="match status" value="1"/>
</dbReference>
<evidence type="ECO:0000256" key="2">
    <source>
        <dbReference type="ARBA" id="ARBA00005582"/>
    </source>
</evidence>
<dbReference type="InterPro" id="IPR020084">
    <property type="entry name" value="NUDIX_hydrolase_CS"/>
</dbReference>
<proteinExistence type="inferred from homology"/>
<dbReference type="PANTHER" id="PTHR10885">
    <property type="entry name" value="ISOPENTENYL-DIPHOSPHATE DELTA-ISOMERASE"/>
    <property type="match status" value="1"/>
</dbReference>
<dbReference type="InterPro" id="IPR015797">
    <property type="entry name" value="NUDIX_hydrolase-like_dom_sf"/>
</dbReference>
<name>D3Y196_STRPT</name>
<gene>
    <name evidence="8" type="primary">yfcD</name>
</gene>
<protein>
    <submittedName>
        <fullName evidence="8">NUDIX hydrolase-like protein</fullName>
    </submittedName>
</protein>
<comment type="cofactor">
    <cofactor evidence="1">
        <name>Mg(2+)</name>
        <dbReference type="ChEBI" id="CHEBI:18420"/>
    </cofactor>
</comment>
<dbReference type="Pfam" id="PF00293">
    <property type="entry name" value="NUDIX"/>
    <property type="match status" value="1"/>
</dbReference>
<dbReference type="PROSITE" id="PS51462">
    <property type="entry name" value="NUDIX"/>
    <property type="match status" value="1"/>
</dbReference>
<feature type="binding site" evidence="6">
    <location>
        <position position="96"/>
    </location>
    <ligand>
        <name>Mg(2+)</name>
        <dbReference type="ChEBI" id="CHEBI:18420"/>
    </ligand>
</feature>
<keyword evidence="4 8" id="KW-0378">Hydrolase</keyword>